<gene>
    <name evidence="1" type="ORF">NCTC11421_01431</name>
</gene>
<organism evidence="1">
    <name type="scientific">Neisseria gonorrhoeae</name>
    <dbReference type="NCBI Taxonomy" id="485"/>
    <lineage>
        <taxon>Bacteria</taxon>
        <taxon>Pseudomonadati</taxon>
        <taxon>Pseudomonadota</taxon>
        <taxon>Betaproteobacteria</taxon>
        <taxon>Neisseriales</taxon>
        <taxon>Neisseriaceae</taxon>
        <taxon>Neisseria</taxon>
    </lineage>
</organism>
<accession>A0A378VYR3</accession>
<evidence type="ECO:0000313" key="1">
    <source>
        <dbReference type="EMBL" id="SUA21420.1"/>
    </source>
</evidence>
<dbReference type="AlphaFoldDB" id="A0A378VYR3"/>
<protein>
    <submittedName>
        <fullName evidence="1">Uncharacterized protein</fullName>
    </submittedName>
</protein>
<name>A0A378VYR3_NEIGO</name>
<dbReference type="EMBL" id="UGRI01000001">
    <property type="protein sequence ID" value="SUA21420.1"/>
    <property type="molecule type" value="Genomic_DNA"/>
</dbReference>
<reference evidence="1" key="1">
    <citation type="submission" date="2018-06" db="EMBL/GenBank/DDBJ databases">
        <authorList>
            <consortium name="Pathogen Informatics"/>
            <person name="Doyle S."/>
        </authorList>
    </citation>
    <scope>NUCLEOTIDE SEQUENCE [LARGE SCALE GENOMIC DNA]</scope>
    <source>
        <strain evidence="1">NCTC11421</strain>
    </source>
</reference>
<sequence length="87" mass="9753">MQALLLSVADDEAFGWYGAHEVVELGLYRAQVGEDVGVVEFQIVQHGGTRAIMHEFGAFVEKGGVVFVGFDDEKRRFAVRVLTRRLR</sequence>
<proteinExistence type="predicted"/>